<organism evidence="1 2">
    <name type="scientific">Fructobacillus fructosus</name>
    <dbReference type="NCBI Taxonomy" id="1631"/>
    <lineage>
        <taxon>Bacteria</taxon>
        <taxon>Bacillati</taxon>
        <taxon>Bacillota</taxon>
        <taxon>Bacilli</taxon>
        <taxon>Lactobacillales</taxon>
        <taxon>Lactobacillaceae</taxon>
        <taxon>Fructobacillus</taxon>
    </lineage>
</organism>
<dbReference type="Proteomes" id="UP001314261">
    <property type="component" value="Unassembled WGS sequence"/>
</dbReference>
<comment type="caution">
    <text evidence="1">The sequence shown here is derived from an EMBL/GenBank/DDBJ whole genome shotgun (WGS) entry which is preliminary data.</text>
</comment>
<proteinExistence type="predicted"/>
<gene>
    <name evidence="1" type="ORF">R54839_PPFHFPJH_00752</name>
</gene>
<dbReference type="EMBL" id="CAUZLR010000004">
    <property type="protein sequence ID" value="CAK1237854.1"/>
    <property type="molecule type" value="Genomic_DNA"/>
</dbReference>
<evidence type="ECO:0008006" key="3">
    <source>
        <dbReference type="Google" id="ProtNLM"/>
    </source>
</evidence>
<name>A0ABM9MT73_9LACO</name>
<reference evidence="1 2" key="1">
    <citation type="submission" date="2023-10" db="EMBL/GenBank/DDBJ databases">
        <authorList>
            <person name="Botero Cardona J."/>
        </authorList>
    </citation>
    <scope>NUCLEOTIDE SEQUENCE [LARGE SCALE GENOMIC DNA]</scope>
    <source>
        <strain evidence="1 2">R-54839</strain>
    </source>
</reference>
<evidence type="ECO:0000313" key="1">
    <source>
        <dbReference type="EMBL" id="CAK1237854.1"/>
    </source>
</evidence>
<accession>A0ABM9MT73</accession>
<evidence type="ECO:0000313" key="2">
    <source>
        <dbReference type="Proteomes" id="UP001314261"/>
    </source>
</evidence>
<sequence>MKKWQVQVLNNRELLSISGGMIWRPTNHTTAKDRRDFIEGFFNKLF</sequence>
<protein>
    <recommendedName>
        <fullName evidence="3">Bacteriocin</fullName>
    </recommendedName>
</protein>
<keyword evidence="2" id="KW-1185">Reference proteome</keyword>